<evidence type="ECO:0000256" key="2">
    <source>
        <dbReference type="SAM" id="MobiDB-lite"/>
    </source>
</evidence>
<keyword evidence="1" id="KW-0175">Coiled coil</keyword>
<dbReference type="Proteomes" id="UP000053593">
    <property type="component" value="Unassembled WGS sequence"/>
</dbReference>
<dbReference type="EMBL" id="KN834838">
    <property type="protein sequence ID" value="KIK52703.1"/>
    <property type="molecule type" value="Genomic_DNA"/>
</dbReference>
<feature type="compositionally biased region" description="Basic and acidic residues" evidence="2">
    <location>
        <begin position="49"/>
        <end position="63"/>
    </location>
</feature>
<name>A0A0D0CCQ2_9AGAR</name>
<dbReference type="HOGENOM" id="CLU_794668_0_0_1"/>
<feature type="compositionally biased region" description="Basic residues" evidence="2">
    <location>
        <begin position="196"/>
        <end position="205"/>
    </location>
</feature>
<evidence type="ECO:0000256" key="1">
    <source>
        <dbReference type="SAM" id="Coils"/>
    </source>
</evidence>
<accession>A0A0D0CCQ2</accession>
<proteinExistence type="predicted"/>
<feature type="compositionally biased region" description="Polar residues" evidence="2">
    <location>
        <begin position="255"/>
        <end position="266"/>
    </location>
</feature>
<feature type="region of interest" description="Disordered" evidence="2">
    <location>
        <begin position="40"/>
        <end position="65"/>
    </location>
</feature>
<gene>
    <name evidence="3" type="ORF">GYMLUDRAFT_265319</name>
</gene>
<organism evidence="3 4">
    <name type="scientific">Collybiopsis luxurians FD-317 M1</name>
    <dbReference type="NCBI Taxonomy" id="944289"/>
    <lineage>
        <taxon>Eukaryota</taxon>
        <taxon>Fungi</taxon>
        <taxon>Dikarya</taxon>
        <taxon>Basidiomycota</taxon>
        <taxon>Agaricomycotina</taxon>
        <taxon>Agaricomycetes</taxon>
        <taxon>Agaricomycetidae</taxon>
        <taxon>Agaricales</taxon>
        <taxon>Marasmiineae</taxon>
        <taxon>Omphalotaceae</taxon>
        <taxon>Collybiopsis</taxon>
        <taxon>Collybiopsis luxurians</taxon>
    </lineage>
</organism>
<keyword evidence="4" id="KW-1185">Reference proteome</keyword>
<protein>
    <submittedName>
        <fullName evidence="3">Uncharacterized protein</fullName>
    </submittedName>
</protein>
<reference evidence="3 4" key="1">
    <citation type="submission" date="2014-04" db="EMBL/GenBank/DDBJ databases">
        <title>Evolutionary Origins and Diversification of the Mycorrhizal Mutualists.</title>
        <authorList>
            <consortium name="DOE Joint Genome Institute"/>
            <consortium name="Mycorrhizal Genomics Consortium"/>
            <person name="Kohler A."/>
            <person name="Kuo A."/>
            <person name="Nagy L.G."/>
            <person name="Floudas D."/>
            <person name="Copeland A."/>
            <person name="Barry K.W."/>
            <person name="Cichocki N."/>
            <person name="Veneault-Fourrey C."/>
            <person name="LaButti K."/>
            <person name="Lindquist E.A."/>
            <person name="Lipzen A."/>
            <person name="Lundell T."/>
            <person name="Morin E."/>
            <person name="Murat C."/>
            <person name="Riley R."/>
            <person name="Ohm R."/>
            <person name="Sun H."/>
            <person name="Tunlid A."/>
            <person name="Henrissat B."/>
            <person name="Grigoriev I.V."/>
            <person name="Hibbett D.S."/>
            <person name="Martin F."/>
        </authorList>
    </citation>
    <scope>NUCLEOTIDE SEQUENCE [LARGE SCALE GENOMIC DNA]</scope>
    <source>
        <strain evidence="3 4">FD-317 M1</strain>
    </source>
</reference>
<sequence length="349" mass="39281">MYFDTLEADDAINARAAVGEVQDEPEFWSDNEEEVEFVELKGKGKMKEKKKEKDQDNGNKKEQGTVLTKAYKTEVPLHPLPQKNQVINLLNQISAHLDPAAQQRHDDEQAGQNFQLVYLQLLQSQLQDEQRRREQAEAQVHEMELQLVHLKSQCQRHYSSSRSRLPSHSYSYSHHHCHRNRSQSHSHHFQSYSHHSQSHSHHSQSRSHPDSHHRYPLRSHNKDPYSCSGTPISWPSTPPPKTISYPSPSGALEHSSPTFADSGSNESILPSSSPALTPPTVTTKSDNGGVVASSLKLNLENLASVAAHLPQLGPMDVVSIHHDQEPGYFNVTLVSPSKKLHLSRNSDNK</sequence>
<feature type="compositionally biased region" description="Basic residues" evidence="2">
    <location>
        <begin position="173"/>
        <end position="188"/>
    </location>
</feature>
<feature type="region of interest" description="Disordered" evidence="2">
    <location>
        <begin position="158"/>
        <end position="285"/>
    </location>
</feature>
<feature type="coiled-coil region" evidence="1">
    <location>
        <begin position="119"/>
        <end position="153"/>
    </location>
</feature>
<feature type="compositionally biased region" description="Low complexity" evidence="2">
    <location>
        <begin position="158"/>
        <end position="172"/>
    </location>
</feature>
<dbReference type="AlphaFoldDB" id="A0A0D0CCQ2"/>
<evidence type="ECO:0000313" key="4">
    <source>
        <dbReference type="Proteomes" id="UP000053593"/>
    </source>
</evidence>
<evidence type="ECO:0000313" key="3">
    <source>
        <dbReference type="EMBL" id="KIK52703.1"/>
    </source>
</evidence>
<feature type="compositionally biased region" description="Low complexity" evidence="2">
    <location>
        <begin position="267"/>
        <end position="283"/>
    </location>
</feature>
<dbReference type="OrthoDB" id="99432at2759"/>